<keyword evidence="13" id="KW-0378">Hydrolase</keyword>
<dbReference type="InterPro" id="IPR018320">
    <property type="entry name" value="DNA_polymerase_1"/>
</dbReference>
<reference evidence="16 17" key="1">
    <citation type="submission" date="2018-04" db="EMBL/GenBank/DDBJ databases">
        <title>Genomic Encyclopedia of Type Strains, Phase IV (KMG-IV): sequencing the most valuable type-strain genomes for metagenomic binning, comparative biology and taxonomic classification.</title>
        <authorList>
            <person name="Goeker M."/>
        </authorList>
    </citation>
    <scope>NUCLEOTIDE SEQUENCE [LARGE SCALE GENOMIC DNA]</scope>
    <source>
        <strain evidence="16 17">DSM 20705</strain>
    </source>
</reference>
<dbReference type="Pfam" id="PF01367">
    <property type="entry name" value="5_3_exonuc"/>
    <property type="match status" value="1"/>
</dbReference>
<dbReference type="GO" id="GO:0006302">
    <property type="term" value="P:double-strand break repair"/>
    <property type="evidence" value="ECO:0007669"/>
    <property type="project" value="TreeGrafter"/>
</dbReference>
<dbReference type="Gene3D" id="3.40.50.1010">
    <property type="entry name" value="5'-nuclease"/>
    <property type="match status" value="1"/>
</dbReference>
<dbReference type="InterPro" id="IPR002298">
    <property type="entry name" value="DNA_polymerase_A"/>
</dbReference>
<dbReference type="Pfam" id="PF02739">
    <property type="entry name" value="5_3_exonuc_N"/>
    <property type="match status" value="1"/>
</dbReference>
<keyword evidence="4 13" id="KW-0808">Transferase</keyword>
<evidence type="ECO:0000256" key="1">
    <source>
        <dbReference type="ARBA" id="ARBA00007705"/>
    </source>
</evidence>
<evidence type="ECO:0000256" key="9">
    <source>
        <dbReference type="ARBA" id="ARBA00023125"/>
    </source>
</evidence>
<dbReference type="GO" id="GO:0006261">
    <property type="term" value="P:DNA-templated DNA replication"/>
    <property type="evidence" value="ECO:0007669"/>
    <property type="project" value="UniProtKB-UniRule"/>
</dbReference>
<evidence type="ECO:0000256" key="6">
    <source>
        <dbReference type="ARBA" id="ARBA00022705"/>
    </source>
</evidence>
<evidence type="ECO:0000256" key="3">
    <source>
        <dbReference type="ARBA" id="ARBA00020311"/>
    </source>
</evidence>
<dbReference type="FunFam" id="1.10.150.20:FF:000003">
    <property type="entry name" value="DNA polymerase I"/>
    <property type="match status" value="1"/>
</dbReference>
<dbReference type="InterPro" id="IPR002421">
    <property type="entry name" value="5-3_exonuclease"/>
</dbReference>
<comment type="similarity">
    <text evidence="1 13">Belongs to the DNA polymerase type-A family.</text>
</comment>
<dbReference type="Gene3D" id="1.10.150.20">
    <property type="entry name" value="5' to 3' exonuclease, C-terminal subdomain"/>
    <property type="match status" value="2"/>
</dbReference>
<accession>A0A2U1E4K9</accession>
<dbReference type="Pfam" id="PF00476">
    <property type="entry name" value="DNA_pol_A"/>
    <property type="match status" value="1"/>
</dbReference>
<dbReference type="Gene3D" id="1.20.1060.10">
    <property type="entry name" value="Taq DNA Polymerase, Chain T, domain 4"/>
    <property type="match status" value="1"/>
</dbReference>
<keyword evidence="9 13" id="KW-0238">DNA-binding</keyword>
<dbReference type="PRINTS" id="PR00868">
    <property type="entry name" value="DNAPOLI"/>
</dbReference>
<dbReference type="InterPro" id="IPR001098">
    <property type="entry name" value="DNA-dir_DNA_pol_A_palm_dom"/>
</dbReference>
<keyword evidence="5 13" id="KW-0548">Nucleotidyltransferase</keyword>
<feature type="domain" description="DNA-directed DNA polymerase family A palm" evidence="15">
    <location>
        <begin position="622"/>
        <end position="828"/>
    </location>
</feature>
<dbReference type="GO" id="GO:0003887">
    <property type="term" value="F:DNA-directed DNA polymerase activity"/>
    <property type="evidence" value="ECO:0007669"/>
    <property type="project" value="UniProtKB-UniRule"/>
</dbReference>
<dbReference type="FunFam" id="1.20.1060.10:FF:000001">
    <property type="entry name" value="DNA polymerase I"/>
    <property type="match status" value="1"/>
</dbReference>
<dbReference type="AlphaFoldDB" id="A0A2U1E4K9"/>
<evidence type="ECO:0000256" key="5">
    <source>
        <dbReference type="ARBA" id="ARBA00022695"/>
    </source>
</evidence>
<dbReference type="SMART" id="SM00482">
    <property type="entry name" value="POLAc"/>
    <property type="match status" value="1"/>
</dbReference>
<dbReference type="CDD" id="cd08637">
    <property type="entry name" value="DNA_pol_A_pol_I_C"/>
    <property type="match status" value="1"/>
</dbReference>
<evidence type="ECO:0000313" key="17">
    <source>
        <dbReference type="Proteomes" id="UP000245793"/>
    </source>
</evidence>
<feature type="domain" description="5'-3' exonuclease" evidence="14">
    <location>
        <begin position="2"/>
        <end position="259"/>
    </location>
</feature>
<evidence type="ECO:0000256" key="11">
    <source>
        <dbReference type="ARBA" id="ARBA00049244"/>
    </source>
</evidence>
<gene>
    <name evidence="13" type="primary">polA</name>
    <name evidence="16" type="ORF">C7381_103122</name>
</gene>
<dbReference type="PANTHER" id="PTHR10133:SF27">
    <property type="entry name" value="DNA POLYMERASE NU"/>
    <property type="match status" value="1"/>
</dbReference>
<comment type="subunit">
    <text evidence="13">Single-chain monomer with multiple functions.</text>
</comment>
<dbReference type="InterPro" id="IPR036279">
    <property type="entry name" value="5-3_exonuclease_C_sf"/>
</dbReference>
<keyword evidence="13" id="KW-0540">Nuclease</keyword>
<dbReference type="CDD" id="cd09898">
    <property type="entry name" value="H3TH_53EXO"/>
    <property type="match status" value="1"/>
</dbReference>
<dbReference type="InterPro" id="IPR008918">
    <property type="entry name" value="HhH2"/>
</dbReference>
<comment type="catalytic activity">
    <reaction evidence="11 13">
        <text>DNA(n) + a 2'-deoxyribonucleoside 5'-triphosphate = DNA(n+1) + diphosphate</text>
        <dbReference type="Rhea" id="RHEA:22508"/>
        <dbReference type="Rhea" id="RHEA-COMP:17339"/>
        <dbReference type="Rhea" id="RHEA-COMP:17340"/>
        <dbReference type="ChEBI" id="CHEBI:33019"/>
        <dbReference type="ChEBI" id="CHEBI:61560"/>
        <dbReference type="ChEBI" id="CHEBI:173112"/>
        <dbReference type="EC" id="2.7.7.7"/>
    </reaction>
</comment>
<dbReference type="InterPro" id="IPR029060">
    <property type="entry name" value="PIN-like_dom_sf"/>
</dbReference>
<dbReference type="InterPro" id="IPR036397">
    <property type="entry name" value="RNaseH_sf"/>
</dbReference>
<dbReference type="Proteomes" id="UP000245793">
    <property type="component" value="Unassembled WGS sequence"/>
</dbReference>
<dbReference type="FunFam" id="1.10.150.20:FF:000002">
    <property type="entry name" value="DNA polymerase I"/>
    <property type="match status" value="1"/>
</dbReference>
<name>A0A2U1E4K9_9FIRM</name>
<evidence type="ECO:0000313" key="16">
    <source>
        <dbReference type="EMBL" id="PVY94884.1"/>
    </source>
</evidence>
<evidence type="ECO:0000256" key="2">
    <source>
        <dbReference type="ARBA" id="ARBA00012417"/>
    </source>
</evidence>
<protein>
    <recommendedName>
        <fullName evidence="3 12">DNA polymerase I</fullName>
        <ecNumber evidence="2 12">2.7.7.7</ecNumber>
    </recommendedName>
</protein>
<keyword evidence="7 13" id="KW-0227">DNA damage</keyword>
<dbReference type="InterPro" id="IPR020045">
    <property type="entry name" value="DNA_polI_H3TH"/>
</dbReference>
<dbReference type="GO" id="GO:0008409">
    <property type="term" value="F:5'-3' exonuclease activity"/>
    <property type="evidence" value="ECO:0007669"/>
    <property type="project" value="UniProtKB-UniRule"/>
</dbReference>
<proteinExistence type="inferred from homology"/>
<comment type="function">
    <text evidence="13">In addition to polymerase activity, this DNA polymerase exhibits 5'-3' exonuclease activity.</text>
</comment>
<keyword evidence="10 13" id="KW-0234">DNA repair</keyword>
<keyword evidence="8 13" id="KW-0239">DNA-directed DNA polymerase</keyword>
<dbReference type="Gene3D" id="3.30.70.370">
    <property type="match status" value="1"/>
</dbReference>
<keyword evidence="17" id="KW-1185">Reference proteome</keyword>
<dbReference type="InterPro" id="IPR043502">
    <property type="entry name" value="DNA/RNA_pol_sf"/>
</dbReference>
<comment type="caution">
    <text evidence="16">The sequence shown here is derived from an EMBL/GenBank/DDBJ whole genome shotgun (WGS) entry which is preliminary data.</text>
</comment>
<evidence type="ECO:0000256" key="8">
    <source>
        <dbReference type="ARBA" id="ARBA00022932"/>
    </source>
</evidence>
<evidence type="ECO:0000256" key="4">
    <source>
        <dbReference type="ARBA" id="ARBA00022679"/>
    </source>
</evidence>
<evidence type="ECO:0000256" key="12">
    <source>
        <dbReference type="NCBIfam" id="TIGR00593"/>
    </source>
</evidence>
<dbReference type="NCBIfam" id="NF004397">
    <property type="entry name" value="PRK05755.1"/>
    <property type="match status" value="1"/>
</dbReference>
<keyword evidence="13" id="KW-0269">Exonuclease</keyword>
<dbReference type="SMART" id="SM00279">
    <property type="entry name" value="HhH2"/>
    <property type="match status" value="1"/>
</dbReference>
<dbReference type="GO" id="GO:0003677">
    <property type="term" value="F:DNA binding"/>
    <property type="evidence" value="ECO:0007669"/>
    <property type="project" value="UniProtKB-UniRule"/>
</dbReference>
<sequence length="864" mass="99369">MDNFLIIDGSSLVNRAFYAMPPLSNKKGIQTNAIFGFVRMLDKLIDTYKPARLAVLFDAKGPNFRKELYKDYKGTRDSFPTELSLQITLLINLLETRGIKTYEEVGLEADDIAGSLANKFKDKFNVLLVTGDRDYLQLVDDKVNVLYTKKGISDTVTYDVAQVEEEYGFGPEKLVDLKALMGDQSDNIPGVPGIGIKTGKSLIAEYGSLDGVYENIDKISGKSRKEKLEENKDLAYLSYKLGKIKTDAEMPDEDEFKIKEPDLEELNKIYRSLEFNDFIKEIDIKDDFKPIEYSIMKEDDLDTFEGKAVSLKLFFKDTYHHDEPIVFAFYDGEKAYIINKPTEYKKIYDFMMKQKDLVGFDIKEDLYTLFDDPLESPFKFDVSLGMYLMDPTTDTSKLSQYFARKHKSIETFDTYMEKNKRIKDVDKLLTDDFYAAVSNTLYILNVLHEELDMELEMLEMEHLMYDVEIPLTVVLADMEKTGVLIDREKLVSLGDEFESNLKSMEEQIYELAGEEFNINSPKQLGEILFDKLGLPPVKKTKTGYSTDKETLDKLSEDHELPRLITEYREDTKLKSTYVDGILDLIDDDGRLRSTFNQTITATGRISSTEPNLQNIPTRTEKGRALRKVFVAKDGAELYDLDYSQIELRLMAAISGETKMIEGFEGEMDIHRRTASEVFHVPYDEVTALQRSHAKATNFGIIYGISDYGLSRQLDIPRKSAKEYIDKYFEEFPHIKKYMNEIVKDAKDKGYVTTLFNRRRMVPELRSNNFNIRGFGERIALNTPIQGSAADIIKIAMVKVYNYLRENGYKTKLILTIHDELIFEVPENEFNLIKDDIKEIMTDSFDIGVKLKVEGSKAKSWFDAK</sequence>
<dbReference type="RefSeq" id="WP_165803580.1">
    <property type="nucleotide sequence ID" value="NZ_QEKV01000003.1"/>
</dbReference>
<dbReference type="EMBL" id="QEKV01000003">
    <property type="protein sequence ID" value="PVY94884.1"/>
    <property type="molecule type" value="Genomic_DNA"/>
</dbReference>
<dbReference type="PANTHER" id="PTHR10133">
    <property type="entry name" value="DNA POLYMERASE I"/>
    <property type="match status" value="1"/>
</dbReference>
<dbReference type="SUPFAM" id="SSF88723">
    <property type="entry name" value="PIN domain-like"/>
    <property type="match status" value="1"/>
</dbReference>
<evidence type="ECO:0000259" key="15">
    <source>
        <dbReference type="SMART" id="SM00482"/>
    </source>
</evidence>
<evidence type="ECO:0000256" key="13">
    <source>
        <dbReference type="RuleBase" id="RU004460"/>
    </source>
</evidence>
<dbReference type="EC" id="2.7.7.7" evidence="2 12"/>
<keyword evidence="6 13" id="KW-0235">DNA replication</keyword>
<dbReference type="SUPFAM" id="SSF56672">
    <property type="entry name" value="DNA/RNA polymerases"/>
    <property type="match status" value="1"/>
</dbReference>
<dbReference type="InterPro" id="IPR019760">
    <property type="entry name" value="DNA-dir_DNA_pol_A_CS"/>
</dbReference>
<dbReference type="CDD" id="cd09859">
    <property type="entry name" value="PIN_53EXO"/>
    <property type="match status" value="1"/>
</dbReference>
<evidence type="ECO:0000256" key="10">
    <source>
        <dbReference type="ARBA" id="ARBA00023204"/>
    </source>
</evidence>
<dbReference type="InterPro" id="IPR020046">
    <property type="entry name" value="5-3_exonucl_a-hlix_arch_N"/>
</dbReference>
<dbReference type="SMART" id="SM00475">
    <property type="entry name" value="53EXOc"/>
    <property type="match status" value="1"/>
</dbReference>
<dbReference type="NCBIfam" id="TIGR00593">
    <property type="entry name" value="pola"/>
    <property type="match status" value="1"/>
</dbReference>
<evidence type="ECO:0000259" key="14">
    <source>
        <dbReference type="SMART" id="SM00475"/>
    </source>
</evidence>
<dbReference type="SUPFAM" id="SSF47807">
    <property type="entry name" value="5' to 3' exonuclease, C-terminal subdomain"/>
    <property type="match status" value="1"/>
</dbReference>
<organism evidence="16 17">
    <name type="scientific">Ezakiella coagulans</name>
    <dbReference type="NCBI Taxonomy" id="46507"/>
    <lineage>
        <taxon>Bacteria</taxon>
        <taxon>Bacillati</taxon>
        <taxon>Bacillota</taxon>
        <taxon>Tissierellia</taxon>
        <taxon>Ezakiella</taxon>
    </lineage>
</organism>
<dbReference type="PROSITE" id="PS00447">
    <property type="entry name" value="DNA_POLYMERASE_A"/>
    <property type="match status" value="1"/>
</dbReference>
<dbReference type="Gene3D" id="3.30.420.10">
    <property type="entry name" value="Ribonuclease H-like superfamily/Ribonuclease H"/>
    <property type="match status" value="1"/>
</dbReference>
<evidence type="ECO:0000256" key="7">
    <source>
        <dbReference type="ARBA" id="ARBA00022763"/>
    </source>
</evidence>